<evidence type="ECO:0000256" key="5">
    <source>
        <dbReference type="ARBA" id="ARBA00022833"/>
    </source>
</evidence>
<keyword evidence="2" id="KW-0479">Metal-binding</keyword>
<dbReference type="GO" id="GO:0008270">
    <property type="term" value="F:zinc ion binding"/>
    <property type="evidence" value="ECO:0007669"/>
    <property type="project" value="UniProtKB-KW"/>
</dbReference>
<proteinExistence type="predicted"/>
<feature type="region of interest" description="Disordered" evidence="9">
    <location>
        <begin position="311"/>
        <end position="374"/>
    </location>
</feature>
<keyword evidence="8" id="KW-0539">Nucleus</keyword>
<evidence type="ECO:0000313" key="12">
    <source>
        <dbReference type="Proteomes" id="UP000014760"/>
    </source>
</evidence>
<evidence type="ECO:0000313" key="10">
    <source>
        <dbReference type="EMBL" id="ELU11408.1"/>
    </source>
</evidence>
<gene>
    <name evidence="10" type="ORF">CAPTEDRAFT_194379</name>
</gene>
<feature type="compositionally biased region" description="Low complexity" evidence="9">
    <location>
        <begin position="363"/>
        <end position="374"/>
    </location>
</feature>
<evidence type="ECO:0000256" key="1">
    <source>
        <dbReference type="ARBA" id="ARBA00004123"/>
    </source>
</evidence>
<organism evidence="10">
    <name type="scientific">Capitella teleta</name>
    <name type="common">Polychaete worm</name>
    <dbReference type="NCBI Taxonomy" id="283909"/>
    <lineage>
        <taxon>Eukaryota</taxon>
        <taxon>Metazoa</taxon>
        <taxon>Spiralia</taxon>
        <taxon>Lophotrochozoa</taxon>
        <taxon>Annelida</taxon>
        <taxon>Polychaeta</taxon>
        <taxon>Sedentaria</taxon>
        <taxon>Scolecida</taxon>
        <taxon>Capitellidae</taxon>
        <taxon>Capitella</taxon>
    </lineage>
</organism>
<sequence>MATLISVWCSSSRVPQIVVTLRCSANDFSIMQGVTGSRQGHGARVRGDHLLTSCEEEEEDERGGGAASVSTSPAVVPESLPQSNTCGNCNTQFSVFAELEDHRKICPFEEDMEIYDQDEVAEETDRPVSPPRFIGPPPGPVEMSEDELMEDRFPEGVDDENEEEEGDVMTSSPSVQSDLNQEVAGGSSASVGDDPVEGLVRTPADTANLDSMGMPDSNVKLESLQNTSVAVAQFAENNDVNTNDLAMLQSTLYHLQQQQLVQLQMLQQLQQHIVMGANPAQIAAQLPPFLPPGFNPMLLQTMNKSLLAAMQNQKGGEEDSAPDGLQDEESVGRSSGCTTPRGNDQEGQQQQQPDTPGAPQEVNMPANMPLNPNNPMLSSDLAKLELFKKDMAVDMRPPCRLAEQVVPRADRRLLLACLHRPAASARWGSMGNASRRLIEPVVGIVMRRMQSTRATRVDEGQCPWGIRPRDGAITRIPREGLAAWYSPQNVI</sequence>
<dbReference type="EMBL" id="AMQN01005749">
    <property type="status" value="NOT_ANNOTATED_CDS"/>
    <property type="molecule type" value="Genomic_DNA"/>
</dbReference>
<evidence type="ECO:0000256" key="2">
    <source>
        <dbReference type="ARBA" id="ARBA00022723"/>
    </source>
</evidence>
<evidence type="ECO:0000256" key="4">
    <source>
        <dbReference type="ARBA" id="ARBA00022771"/>
    </source>
</evidence>
<dbReference type="GO" id="GO:0000981">
    <property type="term" value="F:DNA-binding transcription factor activity, RNA polymerase II-specific"/>
    <property type="evidence" value="ECO:0007669"/>
    <property type="project" value="TreeGrafter"/>
</dbReference>
<keyword evidence="7" id="KW-0804">Transcription</keyword>
<dbReference type="PANTHER" id="PTHR23233">
    <property type="entry name" value="SAL-LIKE PROTEIN"/>
    <property type="match status" value="1"/>
</dbReference>
<feature type="compositionally biased region" description="Polar residues" evidence="9">
    <location>
        <begin position="332"/>
        <end position="347"/>
    </location>
</feature>
<dbReference type="PANTHER" id="PTHR23233:SF84">
    <property type="entry name" value="FI23031P1"/>
    <property type="match status" value="1"/>
</dbReference>
<keyword evidence="4" id="KW-0863">Zinc-finger</keyword>
<evidence type="ECO:0000256" key="3">
    <source>
        <dbReference type="ARBA" id="ARBA00022737"/>
    </source>
</evidence>
<dbReference type="AlphaFoldDB" id="R7UXV6"/>
<reference evidence="10 12" key="2">
    <citation type="journal article" date="2013" name="Nature">
        <title>Insights into bilaterian evolution from three spiralian genomes.</title>
        <authorList>
            <person name="Simakov O."/>
            <person name="Marletaz F."/>
            <person name="Cho S.J."/>
            <person name="Edsinger-Gonzales E."/>
            <person name="Havlak P."/>
            <person name="Hellsten U."/>
            <person name="Kuo D.H."/>
            <person name="Larsson T."/>
            <person name="Lv J."/>
            <person name="Arendt D."/>
            <person name="Savage R."/>
            <person name="Osoegawa K."/>
            <person name="de Jong P."/>
            <person name="Grimwood J."/>
            <person name="Chapman J.A."/>
            <person name="Shapiro H."/>
            <person name="Aerts A."/>
            <person name="Otillar R.P."/>
            <person name="Terry A.Y."/>
            <person name="Boore J.L."/>
            <person name="Grigoriev I.V."/>
            <person name="Lindberg D.R."/>
            <person name="Seaver E.C."/>
            <person name="Weisblat D.A."/>
            <person name="Putnam N.H."/>
            <person name="Rokhsar D.S."/>
        </authorList>
    </citation>
    <scope>NUCLEOTIDE SEQUENCE</scope>
    <source>
        <strain evidence="10 12">I ESC-2004</strain>
    </source>
</reference>
<feature type="region of interest" description="Disordered" evidence="9">
    <location>
        <begin position="121"/>
        <end position="141"/>
    </location>
</feature>
<feature type="compositionally biased region" description="Polar residues" evidence="9">
    <location>
        <begin position="169"/>
        <end position="180"/>
    </location>
</feature>
<name>R7UXV6_CAPTE</name>
<evidence type="ECO:0000313" key="11">
    <source>
        <dbReference type="EnsemblMetazoa" id="CapteP194379"/>
    </source>
</evidence>
<dbReference type="InterPro" id="IPR051565">
    <property type="entry name" value="Sal_C2H2-zinc-finger"/>
</dbReference>
<reference evidence="11" key="3">
    <citation type="submission" date="2015-06" db="UniProtKB">
        <authorList>
            <consortium name="EnsemblMetazoa"/>
        </authorList>
    </citation>
    <scope>IDENTIFICATION</scope>
</reference>
<dbReference type="HOGENOM" id="CLU_555812_0_0_1"/>
<keyword evidence="6" id="KW-0805">Transcription regulation</keyword>
<feature type="compositionally biased region" description="Acidic residues" evidence="9">
    <location>
        <begin position="318"/>
        <end position="329"/>
    </location>
</feature>
<dbReference type="EMBL" id="KB296704">
    <property type="protein sequence ID" value="ELU11408.1"/>
    <property type="molecule type" value="Genomic_DNA"/>
</dbReference>
<evidence type="ECO:0000256" key="6">
    <source>
        <dbReference type="ARBA" id="ARBA00023015"/>
    </source>
</evidence>
<protein>
    <recommendedName>
        <fullName evidence="13">C2H2-type domain-containing protein</fullName>
    </recommendedName>
</protein>
<reference evidence="12" key="1">
    <citation type="submission" date="2012-12" db="EMBL/GenBank/DDBJ databases">
        <authorList>
            <person name="Hellsten U."/>
            <person name="Grimwood J."/>
            <person name="Chapman J.A."/>
            <person name="Shapiro H."/>
            <person name="Aerts A."/>
            <person name="Otillar R.P."/>
            <person name="Terry A.Y."/>
            <person name="Boore J.L."/>
            <person name="Simakov O."/>
            <person name="Marletaz F."/>
            <person name="Cho S.-J."/>
            <person name="Edsinger-Gonzales E."/>
            <person name="Havlak P."/>
            <person name="Kuo D.-H."/>
            <person name="Larsson T."/>
            <person name="Lv J."/>
            <person name="Arendt D."/>
            <person name="Savage R."/>
            <person name="Osoegawa K."/>
            <person name="de Jong P."/>
            <person name="Lindberg D.R."/>
            <person name="Seaver E.C."/>
            <person name="Weisblat D.A."/>
            <person name="Putnam N.H."/>
            <person name="Grigoriev I.V."/>
            <person name="Rokhsar D.S."/>
        </authorList>
    </citation>
    <scope>NUCLEOTIDE SEQUENCE</scope>
    <source>
        <strain evidence="12">I ESC-2004</strain>
    </source>
</reference>
<dbReference type="EnsemblMetazoa" id="CapteT194379">
    <property type="protein sequence ID" value="CapteP194379"/>
    <property type="gene ID" value="CapteG194379"/>
</dbReference>
<keyword evidence="12" id="KW-1185">Reference proteome</keyword>
<dbReference type="STRING" id="283909.R7UXV6"/>
<evidence type="ECO:0000256" key="8">
    <source>
        <dbReference type="ARBA" id="ARBA00023242"/>
    </source>
</evidence>
<dbReference type="Proteomes" id="UP000014760">
    <property type="component" value="Unassembled WGS sequence"/>
</dbReference>
<accession>R7UXV6</accession>
<keyword evidence="5" id="KW-0862">Zinc</keyword>
<evidence type="ECO:0008006" key="13">
    <source>
        <dbReference type="Google" id="ProtNLM"/>
    </source>
</evidence>
<feature type="compositionally biased region" description="Acidic residues" evidence="9">
    <location>
        <begin position="156"/>
        <end position="167"/>
    </location>
</feature>
<feature type="region of interest" description="Disordered" evidence="9">
    <location>
        <begin position="156"/>
        <end position="196"/>
    </location>
</feature>
<feature type="region of interest" description="Disordered" evidence="9">
    <location>
        <begin position="54"/>
        <end position="82"/>
    </location>
</feature>
<feature type="compositionally biased region" description="Pro residues" evidence="9">
    <location>
        <begin position="128"/>
        <end position="140"/>
    </location>
</feature>
<keyword evidence="3" id="KW-0677">Repeat</keyword>
<evidence type="ECO:0000256" key="7">
    <source>
        <dbReference type="ARBA" id="ARBA00023163"/>
    </source>
</evidence>
<evidence type="ECO:0000256" key="9">
    <source>
        <dbReference type="SAM" id="MobiDB-lite"/>
    </source>
</evidence>
<dbReference type="GO" id="GO:0005634">
    <property type="term" value="C:nucleus"/>
    <property type="evidence" value="ECO:0007669"/>
    <property type="project" value="UniProtKB-SubCell"/>
</dbReference>
<comment type="subcellular location">
    <subcellularLocation>
        <location evidence="1">Nucleus</location>
    </subcellularLocation>
</comment>
<dbReference type="GO" id="GO:0000978">
    <property type="term" value="F:RNA polymerase II cis-regulatory region sequence-specific DNA binding"/>
    <property type="evidence" value="ECO:0007669"/>
    <property type="project" value="TreeGrafter"/>
</dbReference>